<evidence type="ECO:0000313" key="2">
    <source>
        <dbReference type="EMBL" id="GIG21964.1"/>
    </source>
</evidence>
<reference evidence="2" key="1">
    <citation type="submission" date="2021-01" db="EMBL/GenBank/DDBJ databases">
        <title>Whole genome shotgun sequence of Cellulomonas chitinilytica NBRC 110799.</title>
        <authorList>
            <person name="Komaki H."/>
            <person name="Tamura T."/>
        </authorList>
    </citation>
    <scope>NUCLEOTIDE SEQUENCE</scope>
    <source>
        <strain evidence="2">NBRC 110799</strain>
    </source>
</reference>
<comment type="caution">
    <text evidence="2">The sequence shown here is derived from an EMBL/GenBank/DDBJ whole genome shotgun (WGS) entry which is preliminary data.</text>
</comment>
<sequence>MHEVPPRLPWQIPVRSDELVASALVQADPATLGSREPRRNGLPDAVVAERHRTLRALVRARAAAEPDVLARLDDLERRGPDTSWTVWQTSLALVHADDDAAVVDAALQTWEALGSNAYALQFKDRPGTYRGFVEGRAWSGISVLGGVAILLAGAEADDRYGIPWWLALPVVVGWGTLVWTVFRATYRRRERLAGTELPHF</sequence>
<feature type="transmembrane region" description="Helical" evidence="1">
    <location>
        <begin position="162"/>
        <end position="182"/>
    </location>
</feature>
<gene>
    <name evidence="2" type="ORF">Cch01nite_26880</name>
</gene>
<dbReference type="RefSeq" id="WP_203755626.1">
    <property type="nucleotide sequence ID" value="NZ_BONK01000009.1"/>
</dbReference>
<keyword evidence="1" id="KW-0472">Membrane</keyword>
<accession>A0A919P5Y5</accession>
<evidence type="ECO:0000313" key="3">
    <source>
        <dbReference type="Proteomes" id="UP000632740"/>
    </source>
</evidence>
<evidence type="ECO:0000256" key="1">
    <source>
        <dbReference type="SAM" id="Phobius"/>
    </source>
</evidence>
<protein>
    <submittedName>
        <fullName evidence="2">Uncharacterized protein</fullName>
    </submittedName>
</protein>
<dbReference type="Proteomes" id="UP000632740">
    <property type="component" value="Unassembled WGS sequence"/>
</dbReference>
<keyword evidence="3" id="KW-1185">Reference proteome</keyword>
<proteinExistence type="predicted"/>
<keyword evidence="1" id="KW-1133">Transmembrane helix</keyword>
<dbReference type="EMBL" id="BONK01000009">
    <property type="protein sequence ID" value="GIG21964.1"/>
    <property type="molecule type" value="Genomic_DNA"/>
</dbReference>
<keyword evidence="1" id="KW-0812">Transmembrane</keyword>
<organism evidence="2 3">
    <name type="scientific">Cellulomonas chitinilytica</name>
    <dbReference type="NCBI Taxonomy" id="398759"/>
    <lineage>
        <taxon>Bacteria</taxon>
        <taxon>Bacillati</taxon>
        <taxon>Actinomycetota</taxon>
        <taxon>Actinomycetes</taxon>
        <taxon>Micrococcales</taxon>
        <taxon>Cellulomonadaceae</taxon>
        <taxon>Cellulomonas</taxon>
    </lineage>
</organism>
<name>A0A919P5Y5_9CELL</name>
<feature type="transmembrane region" description="Helical" evidence="1">
    <location>
        <begin position="137"/>
        <end position="156"/>
    </location>
</feature>
<dbReference type="AlphaFoldDB" id="A0A919P5Y5"/>